<evidence type="ECO:0000256" key="3">
    <source>
        <dbReference type="ARBA" id="ARBA00011060"/>
    </source>
</evidence>
<keyword evidence="6" id="KW-0137">Centromere</keyword>
<feature type="compositionally biased region" description="Polar residues" evidence="7">
    <location>
        <begin position="416"/>
        <end position="426"/>
    </location>
</feature>
<dbReference type="PANTHER" id="PTHR31740">
    <property type="entry name" value="CENTROMERE PROTEIN L"/>
    <property type="match status" value="1"/>
</dbReference>
<evidence type="ECO:0000256" key="4">
    <source>
        <dbReference type="ARBA" id="ARBA00022454"/>
    </source>
</evidence>
<dbReference type="OrthoDB" id="8864979at2759"/>
<accession>A0A6A6RCG0</accession>
<comment type="similarity">
    <text evidence="3">Belongs to the CENP-L/IML3 family.</text>
</comment>
<evidence type="ECO:0000313" key="8">
    <source>
        <dbReference type="EMBL" id="KAF2502495.1"/>
    </source>
</evidence>
<gene>
    <name evidence="8" type="ORF">BU16DRAFT_10343</name>
</gene>
<dbReference type="GO" id="GO:0000775">
    <property type="term" value="C:chromosome, centromeric region"/>
    <property type="evidence" value="ECO:0007669"/>
    <property type="project" value="UniProtKB-SubCell"/>
</dbReference>
<keyword evidence="5" id="KW-0539">Nucleus</keyword>
<protein>
    <submittedName>
        <fullName evidence="8">Uncharacterized protein</fullName>
    </submittedName>
</protein>
<dbReference type="PANTHER" id="PTHR31740:SF2">
    <property type="entry name" value="CENTROMERE PROTEIN L"/>
    <property type="match status" value="1"/>
</dbReference>
<keyword evidence="9" id="KW-1185">Reference proteome</keyword>
<dbReference type="Pfam" id="PF13092">
    <property type="entry name" value="CENP-L"/>
    <property type="match status" value="1"/>
</dbReference>
<feature type="region of interest" description="Disordered" evidence="7">
    <location>
        <begin position="348"/>
        <end position="426"/>
    </location>
</feature>
<name>A0A6A6RCG0_9PEZI</name>
<evidence type="ECO:0000256" key="2">
    <source>
        <dbReference type="ARBA" id="ARBA00004584"/>
    </source>
</evidence>
<keyword evidence="4" id="KW-0158">Chromosome</keyword>
<evidence type="ECO:0000256" key="5">
    <source>
        <dbReference type="ARBA" id="ARBA00023242"/>
    </source>
</evidence>
<dbReference type="EMBL" id="MU004181">
    <property type="protein sequence ID" value="KAF2502495.1"/>
    <property type="molecule type" value="Genomic_DNA"/>
</dbReference>
<organism evidence="8 9">
    <name type="scientific">Lophium mytilinum</name>
    <dbReference type="NCBI Taxonomy" id="390894"/>
    <lineage>
        <taxon>Eukaryota</taxon>
        <taxon>Fungi</taxon>
        <taxon>Dikarya</taxon>
        <taxon>Ascomycota</taxon>
        <taxon>Pezizomycotina</taxon>
        <taxon>Dothideomycetes</taxon>
        <taxon>Pleosporomycetidae</taxon>
        <taxon>Mytilinidiales</taxon>
        <taxon>Mytilinidiaceae</taxon>
        <taxon>Lophium</taxon>
    </lineage>
</organism>
<dbReference type="AlphaFoldDB" id="A0A6A6RCG0"/>
<reference evidence="8" key="1">
    <citation type="journal article" date="2020" name="Stud. Mycol.">
        <title>101 Dothideomycetes genomes: a test case for predicting lifestyles and emergence of pathogens.</title>
        <authorList>
            <person name="Haridas S."/>
            <person name="Albert R."/>
            <person name="Binder M."/>
            <person name="Bloem J."/>
            <person name="Labutti K."/>
            <person name="Salamov A."/>
            <person name="Andreopoulos B."/>
            <person name="Baker S."/>
            <person name="Barry K."/>
            <person name="Bills G."/>
            <person name="Bluhm B."/>
            <person name="Cannon C."/>
            <person name="Castanera R."/>
            <person name="Culley D."/>
            <person name="Daum C."/>
            <person name="Ezra D."/>
            <person name="Gonzalez J."/>
            <person name="Henrissat B."/>
            <person name="Kuo A."/>
            <person name="Liang C."/>
            <person name="Lipzen A."/>
            <person name="Lutzoni F."/>
            <person name="Magnuson J."/>
            <person name="Mondo S."/>
            <person name="Nolan M."/>
            <person name="Ohm R."/>
            <person name="Pangilinan J."/>
            <person name="Park H.-J."/>
            <person name="Ramirez L."/>
            <person name="Alfaro M."/>
            <person name="Sun H."/>
            <person name="Tritt A."/>
            <person name="Yoshinaga Y."/>
            <person name="Zwiers L.-H."/>
            <person name="Turgeon B."/>
            <person name="Goodwin S."/>
            <person name="Spatafora J."/>
            <person name="Crous P."/>
            <person name="Grigoriev I."/>
        </authorList>
    </citation>
    <scope>NUCLEOTIDE SEQUENCE</scope>
    <source>
        <strain evidence="8">CBS 269.34</strain>
    </source>
</reference>
<evidence type="ECO:0000256" key="7">
    <source>
        <dbReference type="SAM" id="MobiDB-lite"/>
    </source>
</evidence>
<dbReference type="GO" id="GO:0005634">
    <property type="term" value="C:nucleus"/>
    <property type="evidence" value="ECO:0007669"/>
    <property type="project" value="UniProtKB-SubCell"/>
</dbReference>
<dbReference type="Proteomes" id="UP000799750">
    <property type="component" value="Unassembled WGS sequence"/>
</dbReference>
<evidence type="ECO:0000256" key="1">
    <source>
        <dbReference type="ARBA" id="ARBA00004123"/>
    </source>
</evidence>
<comment type="subcellular location">
    <subcellularLocation>
        <location evidence="2">Chromosome</location>
        <location evidence="2">Centromere</location>
    </subcellularLocation>
    <subcellularLocation>
        <location evidence="1">Nucleus</location>
    </subcellularLocation>
</comment>
<sequence length="426" mass="46809">MEEDIPPYPLYNSTYHLYRVSPLYHGDSPILQERALQKNARRLRDVLKGDNLRGVQVDFASADSAVANCGPLNECEWTMIGDESSWDDYHQQSQSEESTQSVTPDTARGIAVDLYYARHSYNALLLRDPGVTTSPADFTHFPLLLVRMPAPIREIFLNYLATTFDAKVSPFKPSPTFLTSTLESHLTHLTDPSSSQTIPDIIKVLQLQLSFPTLTSTSLKNIDINIAREDIPGFRTRGGLILRESRTQPRTRSINSNTPFMAALSEYLVAHLALRLGDNKNVYISKVACGAFALSTDGKIKLYTPPPVTAGGSEDGNVPTDYSAAELAMRDLYASLVREATRQGPFLNEDAGVEDARTMRRKRPLTEAGASGNKRLRGRTADADRAASETAGAPKTGRDSIPAEPPPPYELHDPSLVSTAVSNTSR</sequence>
<dbReference type="InterPro" id="IPR025204">
    <property type="entry name" value="CENP-L"/>
</dbReference>
<proteinExistence type="inferred from homology"/>
<evidence type="ECO:0000313" key="9">
    <source>
        <dbReference type="Proteomes" id="UP000799750"/>
    </source>
</evidence>
<evidence type="ECO:0000256" key="6">
    <source>
        <dbReference type="ARBA" id="ARBA00023328"/>
    </source>
</evidence>